<accession>A0A919AJC2</accession>
<comment type="caution">
    <text evidence="2">The sequence shown here is derived from an EMBL/GenBank/DDBJ whole genome shotgun (WGS) entry which is preliminary data.</text>
</comment>
<evidence type="ECO:0000256" key="1">
    <source>
        <dbReference type="SAM" id="MobiDB-lite"/>
    </source>
</evidence>
<name>A0A919AJC2_9ACTN</name>
<gene>
    <name evidence="2" type="ORF">GCM10014715_74820</name>
</gene>
<protein>
    <submittedName>
        <fullName evidence="2">Uncharacterized protein</fullName>
    </submittedName>
</protein>
<evidence type="ECO:0000313" key="2">
    <source>
        <dbReference type="EMBL" id="GHF07950.1"/>
    </source>
</evidence>
<dbReference type="AlphaFoldDB" id="A0A919AJC2"/>
<reference evidence="2" key="1">
    <citation type="journal article" date="2014" name="Int. J. Syst. Evol. Microbiol.">
        <title>Complete genome sequence of Corynebacterium casei LMG S-19264T (=DSM 44701T), isolated from a smear-ripened cheese.</title>
        <authorList>
            <consortium name="US DOE Joint Genome Institute (JGI-PGF)"/>
            <person name="Walter F."/>
            <person name="Albersmeier A."/>
            <person name="Kalinowski J."/>
            <person name="Ruckert C."/>
        </authorList>
    </citation>
    <scope>NUCLEOTIDE SEQUENCE</scope>
    <source>
        <strain evidence="2">JCM 3302</strain>
    </source>
</reference>
<dbReference type="Proteomes" id="UP000641386">
    <property type="component" value="Unassembled WGS sequence"/>
</dbReference>
<feature type="region of interest" description="Disordered" evidence="1">
    <location>
        <begin position="1"/>
        <end position="24"/>
    </location>
</feature>
<dbReference type="EMBL" id="BNBC01000053">
    <property type="protein sequence ID" value="GHF07950.1"/>
    <property type="molecule type" value="Genomic_DNA"/>
</dbReference>
<evidence type="ECO:0000313" key="3">
    <source>
        <dbReference type="Proteomes" id="UP000641386"/>
    </source>
</evidence>
<organism evidence="2 3">
    <name type="scientific">Streptomyces spiralis</name>
    <dbReference type="NCBI Taxonomy" id="66376"/>
    <lineage>
        <taxon>Bacteria</taxon>
        <taxon>Bacillati</taxon>
        <taxon>Actinomycetota</taxon>
        <taxon>Actinomycetes</taxon>
        <taxon>Kitasatosporales</taxon>
        <taxon>Streptomycetaceae</taxon>
        <taxon>Streptomyces</taxon>
    </lineage>
</organism>
<keyword evidence="3" id="KW-1185">Reference proteome</keyword>
<proteinExistence type="predicted"/>
<sequence>MTTTQDGAHPAVPASNKASNAREDPLNTFAEWMLTGRGSRQHADRILDRHAHELAEQQRAHLLQQGYDLDCVCGGCSACLARDYIDLIDPEAQP</sequence>
<reference evidence="2" key="2">
    <citation type="submission" date="2020-09" db="EMBL/GenBank/DDBJ databases">
        <authorList>
            <person name="Sun Q."/>
            <person name="Ohkuma M."/>
        </authorList>
    </citation>
    <scope>NUCLEOTIDE SEQUENCE</scope>
    <source>
        <strain evidence="2">JCM 3302</strain>
    </source>
</reference>
<dbReference type="RefSeq" id="WP_189907268.1">
    <property type="nucleotide sequence ID" value="NZ_BNBC01000053.1"/>
</dbReference>